<evidence type="ECO:0000313" key="2">
    <source>
        <dbReference type="Proteomes" id="UP000784294"/>
    </source>
</evidence>
<proteinExistence type="predicted"/>
<keyword evidence="2" id="KW-1185">Reference proteome</keyword>
<dbReference type="Proteomes" id="UP000784294">
    <property type="component" value="Unassembled WGS sequence"/>
</dbReference>
<evidence type="ECO:0000313" key="1">
    <source>
        <dbReference type="EMBL" id="VEL27435.1"/>
    </source>
</evidence>
<protein>
    <submittedName>
        <fullName evidence="1">Uncharacterized protein</fullName>
    </submittedName>
</protein>
<accession>A0A3S5BKB3</accession>
<dbReference type="AlphaFoldDB" id="A0A3S5BKB3"/>
<name>A0A3S5BKB3_9PLAT</name>
<organism evidence="1 2">
    <name type="scientific">Protopolystoma xenopodis</name>
    <dbReference type="NCBI Taxonomy" id="117903"/>
    <lineage>
        <taxon>Eukaryota</taxon>
        <taxon>Metazoa</taxon>
        <taxon>Spiralia</taxon>
        <taxon>Lophotrochozoa</taxon>
        <taxon>Platyhelminthes</taxon>
        <taxon>Monogenea</taxon>
        <taxon>Polyopisthocotylea</taxon>
        <taxon>Polystomatidea</taxon>
        <taxon>Polystomatidae</taxon>
        <taxon>Protopolystoma</taxon>
    </lineage>
</organism>
<dbReference type="EMBL" id="CAAALY010087245">
    <property type="protein sequence ID" value="VEL27435.1"/>
    <property type="molecule type" value="Genomic_DNA"/>
</dbReference>
<reference evidence="1" key="1">
    <citation type="submission" date="2018-11" db="EMBL/GenBank/DDBJ databases">
        <authorList>
            <consortium name="Pathogen Informatics"/>
        </authorList>
    </citation>
    <scope>NUCLEOTIDE SEQUENCE</scope>
</reference>
<comment type="caution">
    <text evidence="1">The sequence shown here is derived from an EMBL/GenBank/DDBJ whole genome shotgun (WGS) entry which is preliminary data.</text>
</comment>
<gene>
    <name evidence="1" type="ORF">PXEA_LOCUS20875</name>
</gene>
<sequence length="127" mass="14133">MYSTYALRASSPVAPPVASLRATLDRDMTAHRPQRRFKASPSNLQKGRSALCAPASTHSTTAACMWRARTRANWKTIPVSRSSFPFPPRFCPFANPPAQLTPAANRSLQFFCSFTHPFCRLPTHLRG</sequence>